<organism evidence="2 3">
    <name type="scientific">Candidatus Uhrbacteria bacterium GW2011_GWD2_52_7</name>
    <dbReference type="NCBI Taxonomy" id="1618989"/>
    <lineage>
        <taxon>Bacteria</taxon>
        <taxon>Candidatus Uhriibacteriota</taxon>
    </lineage>
</organism>
<comment type="caution">
    <text evidence="2">The sequence shown here is derived from an EMBL/GenBank/DDBJ whole genome shotgun (WGS) entry which is preliminary data.</text>
</comment>
<evidence type="ECO:0000313" key="2">
    <source>
        <dbReference type="EMBL" id="KKW30406.1"/>
    </source>
</evidence>
<gene>
    <name evidence="2" type="ORF">UY72_C0013G0016</name>
</gene>
<name>A0A0G1XHH3_9BACT</name>
<keyword evidence="1" id="KW-1133">Transmembrane helix</keyword>
<protein>
    <submittedName>
        <fullName evidence="2">Uncharacterized protein</fullName>
    </submittedName>
</protein>
<dbReference type="EMBL" id="LCRD01000013">
    <property type="protein sequence ID" value="KKW30406.1"/>
    <property type="molecule type" value="Genomic_DNA"/>
</dbReference>
<evidence type="ECO:0000256" key="1">
    <source>
        <dbReference type="SAM" id="Phobius"/>
    </source>
</evidence>
<evidence type="ECO:0000313" key="3">
    <source>
        <dbReference type="Proteomes" id="UP000034846"/>
    </source>
</evidence>
<keyword evidence="1" id="KW-0812">Transmembrane</keyword>
<dbReference type="Proteomes" id="UP000034846">
    <property type="component" value="Unassembled WGS sequence"/>
</dbReference>
<reference evidence="2 3" key="1">
    <citation type="journal article" date="2015" name="Nature">
        <title>rRNA introns, odd ribosomes, and small enigmatic genomes across a large radiation of phyla.</title>
        <authorList>
            <person name="Brown C.T."/>
            <person name="Hug L.A."/>
            <person name="Thomas B.C."/>
            <person name="Sharon I."/>
            <person name="Castelle C.J."/>
            <person name="Singh A."/>
            <person name="Wilkins M.J."/>
            <person name="Williams K.H."/>
            <person name="Banfield J.F."/>
        </authorList>
    </citation>
    <scope>NUCLEOTIDE SEQUENCE [LARGE SCALE GENOMIC DNA]</scope>
</reference>
<keyword evidence="1" id="KW-0472">Membrane</keyword>
<dbReference type="AlphaFoldDB" id="A0A0G1XHH3"/>
<accession>A0A0G1XHH3</accession>
<proteinExistence type="predicted"/>
<feature type="transmembrane region" description="Helical" evidence="1">
    <location>
        <begin position="124"/>
        <end position="144"/>
    </location>
</feature>
<sequence length="147" mass="16841">MGDEFVREGMAQTNLSRLVDTLVLDDYLEQPDVRLVTECRLRLRSIRSLKRGGRGMDGYFSPRWHTRFGCSFRVACCFSGRLVPTSATKCPSTHWKARKRSRGVSGCGKVIYTCENLRITARTMPWMLMSPLMIMGFMVLFAGCRRM</sequence>